<dbReference type="SMART" id="SM01294">
    <property type="entry name" value="PKS_PP_betabranch"/>
    <property type="match status" value="3"/>
</dbReference>
<evidence type="ECO:0000256" key="3">
    <source>
        <dbReference type="ARBA" id="ARBA00022679"/>
    </source>
</evidence>
<dbReference type="PROSITE" id="PS52004">
    <property type="entry name" value="KS3_2"/>
    <property type="match status" value="3"/>
</dbReference>
<feature type="region of interest" description="Disordered" evidence="7">
    <location>
        <begin position="3862"/>
        <end position="3881"/>
    </location>
</feature>
<dbReference type="GO" id="GO:0004315">
    <property type="term" value="F:3-oxoacyl-[acyl-carrier-protein] synthase activity"/>
    <property type="evidence" value="ECO:0007669"/>
    <property type="project" value="InterPro"/>
</dbReference>
<evidence type="ECO:0000259" key="8">
    <source>
        <dbReference type="PROSITE" id="PS50075"/>
    </source>
</evidence>
<evidence type="ECO:0000256" key="1">
    <source>
        <dbReference type="ARBA" id="ARBA00022450"/>
    </source>
</evidence>
<dbReference type="Pfam" id="PF00550">
    <property type="entry name" value="PP-binding"/>
    <property type="match status" value="3"/>
</dbReference>
<dbReference type="PANTHER" id="PTHR43775">
    <property type="entry name" value="FATTY ACID SYNTHASE"/>
    <property type="match status" value="1"/>
</dbReference>
<dbReference type="Pfam" id="PF22621">
    <property type="entry name" value="CurL-like_PKS_C"/>
    <property type="match status" value="1"/>
</dbReference>
<dbReference type="SMART" id="SM00823">
    <property type="entry name" value="PKS_PP"/>
    <property type="match status" value="3"/>
</dbReference>
<dbReference type="GO" id="GO:0031177">
    <property type="term" value="F:phosphopantetheine binding"/>
    <property type="evidence" value="ECO:0007669"/>
    <property type="project" value="InterPro"/>
</dbReference>
<dbReference type="Gene3D" id="3.10.129.110">
    <property type="entry name" value="Polyketide synthase dehydratase"/>
    <property type="match status" value="2"/>
</dbReference>
<evidence type="ECO:0000313" key="12">
    <source>
        <dbReference type="Proteomes" id="UP000284824"/>
    </source>
</evidence>
<feature type="domain" description="Ketosynthase family 3 (KS3)" evidence="9">
    <location>
        <begin position="1023"/>
        <end position="1446"/>
    </location>
</feature>
<dbReference type="InterPro" id="IPR032821">
    <property type="entry name" value="PKS_assoc"/>
</dbReference>
<feature type="active site" description="Proton donor; for dehydratase activity" evidence="6">
    <location>
        <position position="3944"/>
    </location>
</feature>
<feature type="domain" description="Carrier" evidence="8">
    <location>
        <begin position="2759"/>
        <end position="2834"/>
    </location>
</feature>
<evidence type="ECO:0000256" key="5">
    <source>
        <dbReference type="ARBA" id="ARBA00023315"/>
    </source>
</evidence>
<dbReference type="InterPro" id="IPR050091">
    <property type="entry name" value="PKS_NRPS_Biosynth_Enz"/>
</dbReference>
<dbReference type="Gene3D" id="3.40.47.10">
    <property type="match status" value="3"/>
</dbReference>
<proteinExistence type="predicted"/>
<dbReference type="InterPro" id="IPR049551">
    <property type="entry name" value="PKS_DH_C"/>
</dbReference>
<dbReference type="InterPro" id="IPR016039">
    <property type="entry name" value="Thiolase-like"/>
</dbReference>
<dbReference type="GO" id="GO:0004312">
    <property type="term" value="F:fatty acid synthase activity"/>
    <property type="evidence" value="ECO:0007669"/>
    <property type="project" value="TreeGrafter"/>
</dbReference>
<feature type="region of interest" description="Disordered" evidence="7">
    <location>
        <begin position="2286"/>
        <end position="2326"/>
    </location>
</feature>
<dbReference type="InterPro" id="IPR014030">
    <property type="entry name" value="Ketoacyl_synth_N"/>
</dbReference>
<dbReference type="Pfam" id="PF14765">
    <property type="entry name" value="PS-DH"/>
    <property type="match status" value="2"/>
</dbReference>
<dbReference type="InterPro" id="IPR009081">
    <property type="entry name" value="PP-bd_ACP"/>
</dbReference>
<dbReference type="Pfam" id="PF00109">
    <property type="entry name" value="ketoacyl-synt"/>
    <property type="match status" value="3"/>
</dbReference>
<evidence type="ECO:0000256" key="6">
    <source>
        <dbReference type="PROSITE-ProRule" id="PRU01363"/>
    </source>
</evidence>
<dbReference type="InterPro" id="IPR036736">
    <property type="entry name" value="ACP-like_sf"/>
</dbReference>
<keyword evidence="5" id="KW-0012">Acyltransferase</keyword>
<dbReference type="PANTHER" id="PTHR43775:SF51">
    <property type="entry name" value="INACTIVE PHENOLPHTHIOCEROL SYNTHESIS POLYKETIDE SYNTHASE TYPE I PKS1-RELATED"/>
    <property type="match status" value="1"/>
</dbReference>
<keyword evidence="1" id="KW-0596">Phosphopantetheine</keyword>
<feature type="domain" description="PKS/mFAS DH" evidence="10">
    <location>
        <begin position="3755"/>
        <end position="4021"/>
    </location>
</feature>
<feature type="region of interest" description="C-terminal hotdog fold" evidence="6">
    <location>
        <begin position="2065"/>
        <end position="2206"/>
    </location>
</feature>
<dbReference type="PROSITE" id="PS50075">
    <property type="entry name" value="CARRIER"/>
    <property type="match status" value="3"/>
</dbReference>
<dbReference type="FunFam" id="1.10.1200.10:FF:000007">
    <property type="entry name" value="Probable polyketide synthase pks17"/>
    <property type="match status" value="3"/>
</dbReference>
<dbReference type="SUPFAM" id="SSF53901">
    <property type="entry name" value="Thiolase-like"/>
    <property type="match status" value="3"/>
</dbReference>
<organism evidence="11 12">
    <name type="scientific">Nonomuraea polychroma</name>
    <dbReference type="NCBI Taxonomy" id="46176"/>
    <lineage>
        <taxon>Bacteria</taxon>
        <taxon>Bacillati</taxon>
        <taxon>Actinomycetota</taxon>
        <taxon>Actinomycetes</taxon>
        <taxon>Streptosporangiales</taxon>
        <taxon>Streptosporangiaceae</taxon>
        <taxon>Nonomuraea</taxon>
    </lineage>
</organism>
<dbReference type="InterPro" id="IPR018201">
    <property type="entry name" value="Ketoacyl_synth_AS"/>
</dbReference>
<dbReference type="Gene3D" id="1.10.1200.10">
    <property type="entry name" value="ACP-like"/>
    <property type="match status" value="3"/>
</dbReference>
<feature type="active site" description="Proton donor; for dehydratase activity" evidence="6">
    <location>
        <position position="2126"/>
    </location>
</feature>
<gene>
    <name evidence="11" type="ORF">EDD27_1074</name>
</gene>
<feature type="region of interest" description="Disordered" evidence="7">
    <location>
        <begin position="883"/>
        <end position="910"/>
    </location>
</feature>
<accession>A0A438LZ04</accession>
<feature type="domain" description="Carrier" evidence="8">
    <location>
        <begin position="4494"/>
        <end position="4569"/>
    </location>
</feature>
<dbReference type="EMBL" id="SAUN01000001">
    <property type="protein sequence ID" value="RVX38750.1"/>
    <property type="molecule type" value="Genomic_DNA"/>
</dbReference>
<dbReference type="PROSITE" id="PS00012">
    <property type="entry name" value="PHOSPHOPANTETHEINE"/>
    <property type="match status" value="3"/>
</dbReference>
<comment type="caution">
    <text evidence="11">The sequence shown here is derived from an EMBL/GenBank/DDBJ whole genome shotgun (WGS) entry which is preliminary data.</text>
</comment>
<evidence type="ECO:0000256" key="7">
    <source>
        <dbReference type="SAM" id="MobiDB-lite"/>
    </source>
</evidence>
<feature type="compositionally biased region" description="Low complexity" evidence="7">
    <location>
        <begin position="3294"/>
        <end position="3332"/>
    </location>
</feature>
<dbReference type="InterPro" id="IPR020806">
    <property type="entry name" value="PKS_PP-bd"/>
</dbReference>
<reference evidence="11 12" key="1">
    <citation type="submission" date="2019-01" db="EMBL/GenBank/DDBJ databases">
        <title>Sequencing the genomes of 1000 actinobacteria strains.</title>
        <authorList>
            <person name="Klenk H.-P."/>
        </authorList>
    </citation>
    <scope>NUCLEOTIDE SEQUENCE [LARGE SCALE GENOMIC DNA]</scope>
    <source>
        <strain evidence="11 12">DSM 43925</strain>
    </source>
</reference>
<evidence type="ECO:0000256" key="4">
    <source>
        <dbReference type="ARBA" id="ARBA00023268"/>
    </source>
</evidence>
<feature type="active site" description="Proton acceptor; for dehydratase activity" evidence="6">
    <location>
        <position position="3786"/>
    </location>
</feature>
<dbReference type="Gene3D" id="3.30.70.3290">
    <property type="match status" value="3"/>
</dbReference>
<feature type="active site" description="Proton acceptor; for dehydratase activity" evidence="6">
    <location>
        <position position="1962"/>
    </location>
</feature>
<keyword evidence="4" id="KW-0511">Multifunctional enzyme</keyword>
<dbReference type="PROSITE" id="PS52019">
    <property type="entry name" value="PKS_MFAS_DH"/>
    <property type="match status" value="2"/>
</dbReference>
<dbReference type="GO" id="GO:0006633">
    <property type="term" value="P:fatty acid biosynthetic process"/>
    <property type="evidence" value="ECO:0007669"/>
    <property type="project" value="InterPro"/>
</dbReference>
<dbReference type="SMART" id="SM00826">
    <property type="entry name" value="PKS_DH"/>
    <property type="match status" value="2"/>
</dbReference>
<dbReference type="InterPro" id="IPR020841">
    <property type="entry name" value="PKS_Beta-ketoAc_synthase_dom"/>
</dbReference>
<dbReference type="InterPro" id="IPR006162">
    <property type="entry name" value="Ppantetheine_attach_site"/>
</dbReference>
<dbReference type="InterPro" id="IPR055123">
    <property type="entry name" value="SpnB-like_Rossmann"/>
</dbReference>
<feature type="region of interest" description="C-terminal hotdog fold" evidence="6">
    <location>
        <begin position="3885"/>
        <end position="4021"/>
    </location>
</feature>
<dbReference type="InterPro" id="IPR036291">
    <property type="entry name" value="NAD(P)-bd_dom_sf"/>
</dbReference>
<dbReference type="Pfam" id="PF16197">
    <property type="entry name" value="KAsynt_C_assoc"/>
    <property type="match status" value="3"/>
</dbReference>
<protein>
    <submittedName>
        <fullName evidence="11">Acyl transferase domain-containing protein</fullName>
    </submittedName>
</protein>
<dbReference type="Pfam" id="PF02801">
    <property type="entry name" value="Ketoacyl-synt_C"/>
    <property type="match status" value="3"/>
</dbReference>
<dbReference type="Pfam" id="PF22953">
    <property type="entry name" value="SpnB_Rossmann"/>
    <property type="match status" value="2"/>
</dbReference>
<keyword evidence="3 11" id="KW-0808">Transferase</keyword>
<feature type="domain" description="Ketosynthase family 3 (KS3)" evidence="9">
    <location>
        <begin position="2853"/>
        <end position="3277"/>
    </location>
</feature>
<dbReference type="SUPFAM" id="SSF55048">
    <property type="entry name" value="Probable ACP-binding domain of malonyl-CoA ACP transacylase"/>
    <property type="match status" value="3"/>
</dbReference>
<dbReference type="SMART" id="SM00822">
    <property type="entry name" value="PKS_KR"/>
    <property type="match status" value="2"/>
</dbReference>
<dbReference type="InterPro" id="IPR020807">
    <property type="entry name" value="PKS_DH"/>
</dbReference>
<dbReference type="InterPro" id="IPR042104">
    <property type="entry name" value="PKS_dehydratase_sf"/>
</dbReference>
<dbReference type="SMART" id="SM00827">
    <property type="entry name" value="PKS_AT"/>
    <property type="match status" value="3"/>
</dbReference>
<dbReference type="FunFam" id="3.40.366.10:FF:000002">
    <property type="entry name" value="Probable polyketide synthase 2"/>
    <property type="match status" value="2"/>
</dbReference>
<feature type="region of interest" description="N-terminal hotdog fold" evidence="6">
    <location>
        <begin position="3755"/>
        <end position="3872"/>
    </location>
</feature>
<dbReference type="CDD" id="cd08956">
    <property type="entry name" value="KR_3_FAS_SDR_x"/>
    <property type="match status" value="2"/>
</dbReference>
<evidence type="ECO:0000313" key="11">
    <source>
        <dbReference type="EMBL" id="RVX38750.1"/>
    </source>
</evidence>
<dbReference type="InterPro" id="IPR014031">
    <property type="entry name" value="Ketoacyl_synth_C"/>
</dbReference>
<dbReference type="InterPro" id="IPR013968">
    <property type="entry name" value="PKS_KR"/>
</dbReference>
<dbReference type="SUPFAM" id="SSF47336">
    <property type="entry name" value="ACP-like"/>
    <property type="match status" value="3"/>
</dbReference>
<dbReference type="PROSITE" id="PS51257">
    <property type="entry name" value="PROKAR_LIPOPROTEIN"/>
    <property type="match status" value="1"/>
</dbReference>
<dbReference type="CDD" id="cd00833">
    <property type="entry name" value="PKS"/>
    <property type="match status" value="3"/>
</dbReference>
<dbReference type="InterPro" id="IPR057326">
    <property type="entry name" value="KR_dom"/>
</dbReference>
<dbReference type="InterPro" id="IPR014043">
    <property type="entry name" value="Acyl_transferase_dom"/>
</dbReference>
<dbReference type="SMART" id="SM00825">
    <property type="entry name" value="PKS_KS"/>
    <property type="match status" value="3"/>
</dbReference>
<keyword evidence="12" id="KW-1185">Reference proteome</keyword>
<dbReference type="PROSITE" id="PS00606">
    <property type="entry name" value="KS3_1"/>
    <property type="match status" value="2"/>
</dbReference>
<sequence length="4646" mass="487491">MSDGRVFDISGTDQAFPVAIVGIACRLPGAEGPEAFWQLLRDGRSAISELLPDRVGAVGGVRHAGLLDDVGAFDAGFFGISPREAVEMDPQQRLMLELAWEALEDAAIVPGALVGTGTGVFVGTMGDDYAALLTRRGGAAVTSHTMAGTVRGIIANRVSYTLGLRGPSVTIDAAQASSLVAVHLACQSLREGESSLALAGGVNLIVGPESTARAAGFGALSPDGRCYTFDARANGFVRGEGGAFVVLKPLAAALADGDPVYGVILGSAVNNDGGTEALTVPSREAQEEVIRLACRRASVDPAEVQVVELHGTGTKVGDPIEAAALGAVFGPGRERLLVVGSAKTNVGHLEGAAGVVGLIKMALAVRHGEVPPSLNFETPNPRIDLDALGLRVATALGPWPGAAPLAGVSSFGMGGTNCHVVLGAVERAGTQAASAGEDPADAVAGVERTPVVPWVLSARDPGGLAAQAERLRAHLEERPGLDPGDVGWSLAATRTSFEHRAVVLGRDRDALLAGLDALATGRGGVVRGRAAPGGLAVLFTGQGSQYPGMGRDLYASYPMFAAAFDEVCRRLDPALDHPLREVVFGADRAGLLDQTMYTQTAIFAVEVALFRLAEHWGLRPDHLIGHSIGELSAAHVAGVLSLDDACTLVAARARLMQDLPPGGAMVSVEASEPEVLDALAGSARVAVAAVNSPGSVVVSGDEDAVAELAARWESAGRKVKRLRVSHAFHSPRMDPMLTELEEVAAGLTYHAPSIPIVSNVTGRIAEDLDTPAYWARHVRQAVRFRDGIETLRACGTHVYLELGPGGVLTGLAERCLASDGAPPVLVPTLSSRRPEPEAFLTGLARAHVNGVPVRWTAECGRRVPLPTYAFQRRRYWPELAADDEPRPAAALESPPGPAPQADTGAPGGDVAAAESWAGRAAGLPDKEQEHLLLGVVRAGAAAVLGHSEPEAVDPDRTFKDLGFDSLSAVELRDRLTEATGLTLPAGLTFSHPTPAALVKHLRSRLADLDDSGTASRPVATPVDEPIAIVAMACRYPGGARSPDELWDLVAEERDAIGAFPDNRGWDLDALYDPRPGTYGTSYVKEGGFLYDADLFDASFFGISPREALAMDPQQRLLLETSWEALERTGAPPTSWRGAPVGVFVGAMSQDYGPRLHEAPEGLDGYLLTGATTSVASGRIAYTLGLTGPAVTVDTACSSSLVAIHLAAQALRRGECSLALAGGVAVMASPGMFVEFSRQRGLAPDGRSKAFSAGADGTSWSEGVGLVVMERLSDAQRNGHRVLAVLRGSAINQDGASNGLTAPSGTAQQDVIRQALADARLSPCEVDAVEAHGTGTVLGDPIEAEALIAAYGRDRARPLYLGSLKSNIGHTQAAAGVGGVIKMVQAMRHGRLPRTLHADQPSPHVDWSGGVELLSKAVAWPETGQPRRAGVSSFGISGTNAHVILEQAPGSTAHVLLEQAPGSTGHALAEQATGSTGHAAPVPLLVTGHSAAGLRSQAQRLLDHLQNAEPGIGNAALGAALATTRSVLEHRAVIVAADREEALRGLGAVAHGADAPNVISGSVSGAPGRTVFVFPGQGSQWAGMALDLLDSSPVFRERMRECERAMSGLIDWSLEDALRNADLLERVDVVQPALFAVMVSLAELWRSYGVVPDAVVGHSQGEISAACVAGALSLEDAARVVVLRSQALVDLAGSGGLVSVPLPHGRVSGDLDRFGGRLNIATRNGPSSTVVAGDSAALDELLTAYQADGVRARRIPVDYASHSPHVEPLRERLLEDLRDIEPRACETAFYSTVTGGPLDTATLDAGYWYRNIRQTVEFEQAIRALSDDGYRVFIEASPHPVLTAGIRETLEDASSGPSGVVGSLRRDDGGLRRFTAGLAEAFVHGAPVDWSGAFEVSELDPVQLPTYAFQRTRYWLRAPAAGVPGIATADHPLLGATIEVSEGEQLILTGALSRQTHPWLADHAIAGTALLPGAALVELALHAARDTECDVLEELNLESPLLIPESGQIRLQVIVGVADDDGRRAVGIHSRPDAGGSWTCHGRGMLAARPAGERHPSLAAWPPPGAEPVAVAELYADLADQGYEYGPAFQGLQALWRGKDGLYGEVRLAEPEHADALRFGIHPALLDAALHALQPAGLLGADDQGQILLPFSWTGVALHATGATAARVHWSLTEPDGAALTIAGTDGLPILTARSLITRPAPLEQLAASAADPLYRLDWLRATVSGEPSPGTWATLGSLGGLAAPRYENLAALKAAIAAGAPVPDAVFTTAPLPAALTTGSVPAASAQPAEAASTGSTAQAGTPAIPSGEIISTRTPSSGDKAAAGAVPDAARQAMHASLVLLQEWLADPDFAGSRLVMVTNRAVTVAEGETPELVTAPLWGLVRAAQTENPGRFLLLDLGDALVQKDPGDLPDPRDLAADQSMSRTLAAALALDEPQIAVREGGLFLPRLARMPQPSRTGPAATETDPALTESGPLSAGTVLVTGATGTVGRLLTRHLVSGHGARRLLLTSRRGRSAEGAEEFAAELAALGADVTIAACDLADRDAVAELLGSIPAGHPLTAVVHAAGVLDDGVIENLTPDRLDTVLRPKVDGAWHLHQLTRHMNLSAFILLSSVTGLIGSAGQAAYCAANTFLDALAEHRRAAGLPASSHAWGLWADASGMTGNLSQADLARLSRGGLVPIAAADGLSLFEAALAAEQAVVVPAKFDLAGLRRAGEEISPVLRGLVRAPIRRAAAVGGDGSMSWREQLAALPDGEQLEAALELLRTQVAVVLGHGSPGEIDAERAFKELGFDSLMALDLRNRLAVSTGMRLSPTLIFDHPSIRALARHLQAEATGHRPAAPAVAPAADASSDDPIAIVGIGCRFPGGVHSAEDLWRVLADGRSVIGDFPSDRGWNVETLYDPDPDAPGKSYARHGSFLEDAAGFDADFFGISPREALAMDPQQRLLLETAWETLERAGLDPTALRGSATGVFTGVMYGDYGDQVRHAPEELEGFLRKGSYASVASGRISYTFGFEGPAVSIDTACSSSLVAIHLAAQSLRSGECDLALAGGVTVMATPATFIEFSRQRGLAPDGRCKPFAAAADGTAFGEGVGLLLLERLSAAERQGHRVLAVIRGSAVNQDGASNGLTAPNGPSQQRVIHAALANARLRTDQIDAVEAHGTGTTLGDPIEAQALLATYGHNRPHPLYLGSVKSNIGHTQAAAGVAGIIKMVQAIHHGLLPASLHIDQPTPHVDWSTGNITLLTHATPWPQTNQPRRAGISSFGISGTNAHLILEAAPTKQDATPDRQPPHGQAHNEQAHNEQAQNGQAHNGQAHNGQAHNGQAHNGQAHNEQADEFGPQPALPWLLSARSEQALRAYATHILHYRQANPHLPANDIAHALGPRTRHPHRAAILTHDETQLRDALHALAHGQSHPALITHHYTPPPPGTTAFLFSGQGTQRHQMGRDLYHTHPTFAHHLDHIAAQFPLNPPLKTVMFAPEHHPHAHLLHTTQYTQPALFTYHTALAHLLKHHHITPDYLTGHSIGLYAAAHHAGILTLPDATTLITTRATLMATMPPGAMTAIHATEEEITPTLLPDTAIAATNTPTTTIISGNPHNIATITHHWHTQGRKTTPLNVNHAYHSPHTDPILKPFHHTAQTITYHPPTTPILCNLTGQLADPHHITTPHYWTTHIRQPVRHTQTLTTLHQLGATTHHHLTPHPHTLATLHTHTNLPWPPHPHHAQPPTYPFQHHHYWLNPPPTTTDPTQGFNATHHPLLTNTTQLPDGARLFTGSVSRTTHPWVADHQIHATTLLPGTALVEAVLQLGIPCLQELVLHTPLDLTDESGRHVQVLITPPAEDGATSITIRSRRPSDEEWQVNATGTLTDEPPPPAPEAPRAWPPAGAQALDVSDFYERLSRAGLDYGPAFQGMRAAWRLGEEVFAEIELAEDLDGGRFAVHPALLDAALHPILLANDPAAGIMLPYSWSSVRLHASAGEGRYRVRVTPAADDGVRVELADGAGRPVASIGALTLRRLTAQQLRKDSGLLFEVDWVPARVPSDVPPLAGPRTVLGEAEAGNGDGRTRRHRDLAALRAAMDGGAPRPGVVVARFAGGPDGDPHVVAGEALALVQGWLSDDRFGDTPLVVVTRRAVAAGAGEDVHDLAAAPVWGLVRAAQSENPGRFVLVDTDGDLHGDELPAALASGEPQLALRQGVWLAPRLARASASGYGDGAKLDPEGTVLITGGTGTLGGLLARHLATHHGIRHLLLLSRQGPDAPGAADLQQELTALGAETTIAACDTADPDALRAVLGAIPQDRPLRAVVHAAGTVDDATIPQLTGEHMDTVLRPKADAAWNLHQLTASADLSAFVLFSSVAGVLGSPGQGNYAAANTYLDALAHHRHAHGRPAISLAWGLWETTSTLTARLDAADRGRLGRTGVAPLTDEEALTLFDAALERGRPFVVPARIDTAGLERQAASGLLPQLLRGLVRVPQRGPAAPQALADRLAGLAKEEQQAMLLEFVRSHVAAVLGHDSPARVDADRGFLDMGFSSLTAVELRNRLNGAAGLRLPTTVVFDHATPRSLADYLRGEFVPNGAAATDSVLTGLDLLEADLVSIGPDDRLALSTRLRSFLLRLTETQGSNGSVLDAIDAATDDEVFQLIDNELGLS</sequence>
<feature type="region of interest" description="Disordered" evidence="7">
    <location>
        <begin position="2451"/>
        <end position="2476"/>
    </location>
</feature>
<dbReference type="InterPro" id="IPR001227">
    <property type="entry name" value="Ac_transferase_dom_sf"/>
</dbReference>
<dbReference type="Pfam" id="PF00698">
    <property type="entry name" value="Acyl_transf_1"/>
    <property type="match status" value="3"/>
</dbReference>
<dbReference type="InterPro" id="IPR049552">
    <property type="entry name" value="PKS_DH_N"/>
</dbReference>
<dbReference type="SUPFAM" id="SSF52151">
    <property type="entry name" value="FabD/lysophospholipase-like"/>
    <property type="match status" value="3"/>
</dbReference>
<dbReference type="Gene3D" id="3.40.50.720">
    <property type="entry name" value="NAD(P)-binding Rossmann-like Domain"/>
    <property type="match status" value="2"/>
</dbReference>
<dbReference type="InterPro" id="IPR016035">
    <property type="entry name" value="Acyl_Trfase/lysoPLipase"/>
</dbReference>
<evidence type="ECO:0000256" key="2">
    <source>
        <dbReference type="ARBA" id="ARBA00022553"/>
    </source>
</evidence>
<dbReference type="Proteomes" id="UP000284824">
    <property type="component" value="Unassembled WGS sequence"/>
</dbReference>
<feature type="region of interest" description="Disordered" evidence="7">
    <location>
        <begin position="3280"/>
        <end position="3341"/>
    </location>
</feature>
<feature type="domain" description="PKS/mFAS DH" evidence="10">
    <location>
        <begin position="1930"/>
        <end position="2206"/>
    </location>
</feature>
<evidence type="ECO:0000259" key="9">
    <source>
        <dbReference type="PROSITE" id="PS52004"/>
    </source>
</evidence>
<dbReference type="SUPFAM" id="SSF51735">
    <property type="entry name" value="NAD(P)-binding Rossmann-fold domains"/>
    <property type="match status" value="4"/>
</dbReference>
<feature type="region of interest" description="N-terminal hotdog fold" evidence="6">
    <location>
        <begin position="1930"/>
        <end position="2052"/>
    </location>
</feature>
<feature type="compositionally biased region" description="Low complexity" evidence="7">
    <location>
        <begin position="2286"/>
        <end position="2304"/>
    </location>
</feature>
<feature type="domain" description="Carrier" evidence="8">
    <location>
        <begin position="930"/>
        <end position="1005"/>
    </location>
</feature>
<evidence type="ECO:0000259" key="10">
    <source>
        <dbReference type="PROSITE" id="PS52019"/>
    </source>
</evidence>
<keyword evidence="2" id="KW-0597">Phosphoprotein</keyword>
<dbReference type="Pfam" id="PF21089">
    <property type="entry name" value="PKS_DH_N"/>
    <property type="match status" value="2"/>
</dbReference>
<name>A0A438LZ04_9ACTN</name>
<dbReference type="InterPro" id="IPR016036">
    <property type="entry name" value="Malonyl_transacylase_ACP-bd"/>
</dbReference>
<dbReference type="Gene3D" id="3.40.366.10">
    <property type="entry name" value="Malonyl-Coenzyme A Acyl Carrier Protein, domain 2"/>
    <property type="match status" value="3"/>
</dbReference>
<dbReference type="FunFam" id="3.40.47.10:FF:000019">
    <property type="entry name" value="Polyketide synthase type I"/>
    <property type="match status" value="2"/>
</dbReference>
<dbReference type="Pfam" id="PF08659">
    <property type="entry name" value="KR"/>
    <property type="match status" value="2"/>
</dbReference>
<feature type="domain" description="Ketosynthase family 3 (KS3)" evidence="9">
    <location>
        <begin position="15"/>
        <end position="424"/>
    </location>
</feature>
<dbReference type="InterPro" id="IPR049900">
    <property type="entry name" value="PKS_mFAS_DH"/>
</dbReference>
<feature type="region of interest" description="Disordered" evidence="7">
    <location>
        <begin position="4044"/>
        <end position="4063"/>
    </location>
</feature>